<feature type="compositionally biased region" description="Polar residues" evidence="1">
    <location>
        <begin position="256"/>
        <end position="271"/>
    </location>
</feature>
<dbReference type="VEuPathDB" id="FungiDB:G647_06837"/>
<feature type="compositionally biased region" description="Low complexity" evidence="1">
    <location>
        <begin position="272"/>
        <end position="285"/>
    </location>
</feature>
<dbReference type="AlphaFoldDB" id="V9D7W5"/>
<feature type="compositionally biased region" description="Polar residues" evidence="1">
    <location>
        <begin position="162"/>
        <end position="171"/>
    </location>
</feature>
<accession>V9D7W5</accession>
<proteinExistence type="predicted"/>
<evidence type="ECO:0000313" key="3">
    <source>
        <dbReference type="Proteomes" id="UP000030678"/>
    </source>
</evidence>
<feature type="compositionally biased region" description="Low complexity" evidence="1">
    <location>
        <begin position="303"/>
        <end position="336"/>
    </location>
</feature>
<dbReference type="HOGENOM" id="CLU_756510_0_0_1"/>
<organism evidence="2 3">
    <name type="scientific">Cladophialophora carrionii CBS 160.54</name>
    <dbReference type="NCBI Taxonomy" id="1279043"/>
    <lineage>
        <taxon>Eukaryota</taxon>
        <taxon>Fungi</taxon>
        <taxon>Dikarya</taxon>
        <taxon>Ascomycota</taxon>
        <taxon>Pezizomycotina</taxon>
        <taxon>Eurotiomycetes</taxon>
        <taxon>Chaetothyriomycetidae</taxon>
        <taxon>Chaetothyriales</taxon>
        <taxon>Herpotrichiellaceae</taxon>
        <taxon>Cladophialophora</taxon>
    </lineage>
</organism>
<gene>
    <name evidence="2" type="ORF">G647_06837</name>
</gene>
<feature type="region of interest" description="Disordered" evidence="1">
    <location>
        <begin position="148"/>
        <end position="179"/>
    </location>
</feature>
<evidence type="ECO:0000256" key="1">
    <source>
        <dbReference type="SAM" id="MobiDB-lite"/>
    </source>
</evidence>
<reference evidence="2 3" key="1">
    <citation type="submission" date="2013-03" db="EMBL/GenBank/DDBJ databases">
        <title>The Genome Sequence of Cladophialophora carrionii CBS 160.54.</title>
        <authorList>
            <consortium name="The Broad Institute Genomics Platform"/>
            <person name="Cuomo C."/>
            <person name="de Hoog S."/>
            <person name="Gorbushina A."/>
            <person name="Walker B."/>
            <person name="Young S.K."/>
            <person name="Zeng Q."/>
            <person name="Gargeya S."/>
            <person name="Fitzgerald M."/>
            <person name="Haas B."/>
            <person name="Abouelleil A."/>
            <person name="Allen A.W."/>
            <person name="Alvarado L."/>
            <person name="Arachchi H.M."/>
            <person name="Berlin A.M."/>
            <person name="Chapman S.B."/>
            <person name="Gainer-Dewar J."/>
            <person name="Goldberg J."/>
            <person name="Griggs A."/>
            <person name="Gujja S."/>
            <person name="Hansen M."/>
            <person name="Howarth C."/>
            <person name="Imamovic A."/>
            <person name="Ireland A."/>
            <person name="Larimer J."/>
            <person name="McCowan C."/>
            <person name="Murphy C."/>
            <person name="Pearson M."/>
            <person name="Poon T.W."/>
            <person name="Priest M."/>
            <person name="Roberts A."/>
            <person name="Saif S."/>
            <person name="Shea T."/>
            <person name="Sisk P."/>
            <person name="Sykes S."/>
            <person name="Wortman J."/>
            <person name="Nusbaum C."/>
            <person name="Birren B."/>
        </authorList>
    </citation>
    <scope>NUCLEOTIDE SEQUENCE [LARGE SCALE GENOMIC DNA]</scope>
    <source>
        <strain evidence="2 3">CBS 160.54</strain>
    </source>
</reference>
<dbReference type="Proteomes" id="UP000030678">
    <property type="component" value="Unassembled WGS sequence"/>
</dbReference>
<evidence type="ECO:0000313" key="2">
    <source>
        <dbReference type="EMBL" id="ETI22761.1"/>
    </source>
</evidence>
<dbReference type="GeneID" id="19985330"/>
<feature type="region of interest" description="Disordered" evidence="1">
    <location>
        <begin position="225"/>
        <end position="336"/>
    </location>
</feature>
<dbReference type="EMBL" id="KB822706">
    <property type="protein sequence ID" value="ETI22761.1"/>
    <property type="molecule type" value="Genomic_DNA"/>
</dbReference>
<feature type="compositionally biased region" description="Polar residues" evidence="1">
    <location>
        <begin position="228"/>
        <end position="241"/>
    </location>
</feature>
<sequence>MTQHSSPFPCSFHSRFLRVLDHIFPANSEQQPKTLINLDNRSTNIPSQMCGREVESWSCGCEVGVTKPCDYPTLACRSGAFFTPRLDHPYTCADCSQQSFRTDRDRAGATTSPMTSPGKKRSSSQAQNDDPRAYAQRVMEKRFSRPADLDLNLSLPPKRSRTSLQKWSSDAPQHIGRRNNAFVPVDHGYGYGYGDSSDGDIDFSSRLANPAQDLTSIAMPGALPAASYNPSDSHRPVSSGTLRRIGSVVTRRPTKRSPTYPNSPISPQSTISPRSARSPRSPRSPDTMRRISPRQIPTPYAEPRYQQHQHQYQYQQYQQPRYQPHQAQHQHQPQQHQQQVHFNHTFDGHASYAAMKDSVEREIYSGRWTRTQIQAWHRFNMLKVQDQYELLHTYADSMAVPPPTQQAVEAMQSRKKAKPVGRRKKYPTWRSWTNWFGWRK</sequence>
<protein>
    <submittedName>
        <fullName evidence="2">Uncharacterized protein</fullName>
    </submittedName>
</protein>
<dbReference type="RefSeq" id="XP_008729378.1">
    <property type="nucleotide sequence ID" value="XM_008731156.1"/>
</dbReference>
<name>V9D7W5_9EURO</name>
<feature type="region of interest" description="Disordered" evidence="1">
    <location>
        <begin position="102"/>
        <end position="134"/>
    </location>
</feature>
<dbReference type="OrthoDB" id="4158198at2759"/>